<feature type="compositionally biased region" description="Low complexity" evidence="3">
    <location>
        <begin position="249"/>
        <end position="259"/>
    </location>
</feature>
<protein>
    <recommendedName>
        <fullName evidence="4">RanBD1 domain-containing protein</fullName>
    </recommendedName>
</protein>
<evidence type="ECO:0000256" key="3">
    <source>
        <dbReference type="SAM" id="MobiDB-lite"/>
    </source>
</evidence>
<reference evidence="5" key="1">
    <citation type="journal article" date="2021" name="Genome Biol. Evol.">
        <title>The assembled and annotated genome of the fairy-ring fungus Marasmius oreades.</title>
        <authorList>
            <person name="Hiltunen M."/>
            <person name="Ament-Velasquez S.L."/>
            <person name="Johannesson H."/>
        </authorList>
    </citation>
    <scope>NUCLEOTIDE SEQUENCE</scope>
    <source>
        <strain evidence="5">03SP1</strain>
    </source>
</reference>
<sequence length="583" mass="62676">MSDSTRPRTPELGIRRTTPPPSPPSPEFNESDARLSRKREREVSLEPVGNPSSATGLEGTLGSEQKESWAPAKKNRIHLGSTAEEDDLDSRSRSHSPPLSTSPPYEMKIKVRQISQGVEDLSWKNLRQGQNEQVTESQETSMTTDPDVQTNQENKQESTSSDKVVSSLSAPPGNDPNASHRDSETDNGEKDKGLKRKFIERGTSAGPQEGDTRDSSAESTKRQRDDSENDDNPRETKRLTPPPETEKVSASSPTTTTAPKPGGFMAYASTSSPFAAVKGQNIFAASKSPSPKPPSTSASDSTSKPLSTLYKPPEESSTLTTPAKRSGFEAFASSTAPFTNVTRSKSPSIGLPSSSKFGRSKSPVGSSSAFSAYASGGMQGFALPPPQKRARAGSPGSYSLLERNSSAVVFALGGGDSNQDSQDSGAEDERTHRGLSSFGEKLRAGKDDDEGSGGEEDGSKVHLTEQEVTTGEEEEETIHQVRGKLFVLADGTWKERGTGLLKLNVRASDGGGARLVMRKEAVYTVMLNITLFHGMRCILAQDPRYLRFSAIENGATTHYNLRLANAKISKELLEEIHGNLPSV</sequence>
<dbReference type="Gene3D" id="2.30.29.30">
    <property type="entry name" value="Pleckstrin-homology domain (PH domain)/Phosphotyrosine-binding domain (PTB)"/>
    <property type="match status" value="1"/>
</dbReference>
<dbReference type="SMART" id="SM00160">
    <property type="entry name" value="RanBD"/>
    <property type="match status" value="1"/>
</dbReference>
<dbReference type="PANTHER" id="PTHR23138:SF142">
    <property type="entry name" value="RAN-BINDING PROTEIN 3B-RELATED"/>
    <property type="match status" value="1"/>
</dbReference>
<feature type="compositionally biased region" description="Polar residues" evidence="3">
    <location>
        <begin position="332"/>
        <end position="343"/>
    </location>
</feature>
<feature type="compositionally biased region" description="Basic and acidic residues" evidence="3">
    <location>
        <begin position="31"/>
        <end position="44"/>
    </location>
</feature>
<feature type="compositionally biased region" description="Polar residues" evidence="3">
    <location>
        <begin position="125"/>
        <end position="153"/>
    </location>
</feature>
<proteinExistence type="predicted"/>
<evidence type="ECO:0000313" key="6">
    <source>
        <dbReference type="Proteomes" id="UP001049176"/>
    </source>
</evidence>
<comment type="caution">
    <text evidence="5">The sequence shown here is derived from an EMBL/GenBank/DDBJ whole genome shotgun (WGS) entry which is preliminary data.</text>
</comment>
<dbReference type="RefSeq" id="XP_043010622.1">
    <property type="nucleotide sequence ID" value="XM_043152536.1"/>
</dbReference>
<dbReference type="AlphaFoldDB" id="A0A9P7S2J4"/>
<dbReference type="EMBL" id="CM032184">
    <property type="protein sequence ID" value="KAG7094152.1"/>
    <property type="molecule type" value="Genomic_DNA"/>
</dbReference>
<evidence type="ECO:0000259" key="4">
    <source>
        <dbReference type="PROSITE" id="PS50196"/>
    </source>
</evidence>
<feature type="domain" description="RanBD1" evidence="4">
    <location>
        <begin position="461"/>
        <end position="536"/>
    </location>
</feature>
<dbReference type="InterPro" id="IPR000156">
    <property type="entry name" value="Ran_bind_dom"/>
</dbReference>
<dbReference type="KEGG" id="more:E1B28_007764"/>
<feature type="compositionally biased region" description="Basic and acidic residues" evidence="3">
    <location>
        <begin position="210"/>
        <end position="238"/>
    </location>
</feature>
<dbReference type="Pfam" id="PF00638">
    <property type="entry name" value="Ran_BP1"/>
    <property type="match status" value="1"/>
</dbReference>
<feature type="compositionally biased region" description="Low complexity" evidence="3">
    <location>
        <begin position="284"/>
        <end position="308"/>
    </location>
</feature>
<dbReference type="OrthoDB" id="185618at2759"/>
<feature type="compositionally biased region" description="Low complexity" evidence="3">
    <location>
        <begin position="158"/>
        <end position="169"/>
    </location>
</feature>
<dbReference type="InterPro" id="IPR045255">
    <property type="entry name" value="RanBP1-like"/>
</dbReference>
<dbReference type="GO" id="GO:0005634">
    <property type="term" value="C:nucleus"/>
    <property type="evidence" value="ECO:0007669"/>
    <property type="project" value="UniProtKB-SubCell"/>
</dbReference>
<dbReference type="SUPFAM" id="SSF50729">
    <property type="entry name" value="PH domain-like"/>
    <property type="match status" value="1"/>
</dbReference>
<evidence type="ECO:0000256" key="1">
    <source>
        <dbReference type="ARBA" id="ARBA00004123"/>
    </source>
</evidence>
<comment type="subcellular location">
    <subcellularLocation>
        <location evidence="1">Nucleus</location>
    </subcellularLocation>
</comment>
<feature type="compositionally biased region" description="Low complexity" evidence="3">
    <location>
        <begin position="344"/>
        <end position="356"/>
    </location>
</feature>
<keyword evidence="2" id="KW-0539">Nucleus</keyword>
<feature type="compositionally biased region" description="Acidic residues" evidence="3">
    <location>
        <begin position="447"/>
        <end position="456"/>
    </location>
</feature>
<feature type="region of interest" description="Disordered" evidence="3">
    <location>
        <begin position="284"/>
        <end position="398"/>
    </location>
</feature>
<evidence type="ECO:0000256" key="2">
    <source>
        <dbReference type="ARBA" id="ARBA00023242"/>
    </source>
</evidence>
<keyword evidence="6" id="KW-1185">Reference proteome</keyword>
<dbReference type="PANTHER" id="PTHR23138">
    <property type="entry name" value="RAN BINDING PROTEIN"/>
    <property type="match status" value="1"/>
</dbReference>
<dbReference type="InterPro" id="IPR011993">
    <property type="entry name" value="PH-like_dom_sf"/>
</dbReference>
<feature type="region of interest" description="Disordered" evidence="3">
    <location>
        <begin position="411"/>
        <end position="476"/>
    </location>
</feature>
<accession>A0A9P7S2J4</accession>
<organism evidence="5 6">
    <name type="scientific">Marasmius oreades</name>
    <name type="common">fairy-ring Marasmius</name>
    <dbReference type="NCBI Taxonomy" id="181124"/>
    <lineage>
        <taxon>Eukaryota</taxon>
        <taxon>Fungi</taxon>
        <taxon>Dikarya</taxon>
        <taxon>Basidiomycota</taxon>
        <taxon>Agaricomycotina</taxon>
        <taxon>Agaricomycetes</taxon>
        <taxon>Agaricomycetidae</taxon>
        <taxon>Agaricales</taxon>
        <taxon>Marasmiineae</taxon>
        <taxon>Marasmiaceae</taxon>
        <taxon>Marasmius</taxon>
    </lineage>
</organism>
<evidence type="ECO:0000313" key="5">
    <source>
        <dbReference type="EMBL" id="KAG7094152.1"/>
    </source>
</evidence>
<dbReference type="GeneID" id="66076840"/>
<feature type="compositionally biased region" description="Low complexity" evidence="3">
    <location>
        <begin position="365"/>
        <end position="376"/>
    </location>
</feature>
<feature type="compositionally biased region" description="Basic and acidic residues" evidence="3">
    <location>
        <begin position="178"/>
        <end position="200"/>
    </location>
</feature>
<gene>
    <name evidence="5" type="ORF">E1B28_007764</name>
</gene>
<dbReference type="Proteomes" id="UP001049176">
    <property type="component" value="Chromosome 4"/>
</dbReference>
<name>A0A9P7S2J4_9AGAR</name>
<dbReference type="PROSITE" id="PS50196">
    <property type="entry name" value="RANBD1"/>
    <property type="match status" value="1"/>
</dbReference>
<feature type="region of interest" description="Disordered" evidence="3">
    <location>
        <begin position="1"/>
        <end position="268"/>
    </location>
</feature>